<accession>A0A502GX29</accession>
<name>A0A502GX29_9BACT</name>
<gene>
    <name evidence="2" type="ORF">EAH73_11945</name>
</gene>
<evidence type="ECO:0000256" key="1">
    <source>
        <dbReference type="SAM" id="MobiDB-lite"/>
    </source>
</evidence>
<dbReference type="OrthoDB" id="882940at2"/>
<dbReference type="AlphaFoldDB" id="A0A502GX29"/>
<protein>
    <submittedName>
        <fullName evidence="2">Uncharacterized protein</fullName>
    </submittedName>
</protein>
<keyword evidence="3" id="KW-1185">Reference proteome</keyword>
<feature type="region of interest" description="Disordered" evidence="1">
    <location>
        <begin position="1"/>
        <end position="47"/>
    </location>
</feature>
<dbReference type="EMBL" id="RCYZ01000004">
    <property type="protein sequence ID" value="TPG66075.1"/>
    <property type="molecule type" value="Genomic_DNA"/>
</dbReference>
<proteinExistence type="predicted"/>
<feature type="region of interest" description="Disordered" evidence="1">
    <location>
        <begin position="101"/>
        <end position="144"/>
    </location>
</feature>
<feature type="compositionally biased region" description="Basic and acidic residues" evidence="1">
    <location>
        <begin position="111"/>
        <end position="125"/>
    </location>
</feature>
<dbReference type="RefSeq" id="WP_140466801.1">
    <property type="nucleotide sequence ID" value="NZ_RCYZ01000004.1"/>
</dbReference>
<organism evidence="2 3">
    <name type="scientific">Hymenobacter nivis</name>
    <dbReference type="NCBI Taxonomy" id="1850093"/>
    <lineage>
        <taxon>Bacteria</taxon>
        <taxon>Pseudomonadati</taxon>
        <taxon>Bacteroidota</taxon>
        <taxon>Cytophagia</taxon>
        <taxon>Cytophagales</taxon>
        <taxon>Hymenobacteraceae</taxon>
        <taxon>Hymenobacter</taxon>
    </lineage>
</organism>
<sequence>MSSPQPHRPVKSADLDTLKQQQLDATLSDDGRGDIEHVAGNTAEGQKADYQLPATEQHLLHVELATFTRKVGTRDFDRAAKVVQLSPAEFERMEKNDSFAEYQGEDGEVNILHDPRSKARQKADQTGDAPTGSPAEANKPLTSLQDAQMRYKELTKQDAPTNVSFEELVALIAPLEAKLKAEASTTGLTGTADNPARVLRTKADYQARYKELAGEEAPAEKTIEELKQAIAHFEANPK</sequence>
<evidence type="ECO:0000313" key="2">
    <source>
        <dbReference type="EMBL" id="TPG66075.1"/>
    </source>
</evidence>
<dbReference type="Proteomes" id="UP000317646">
    <property type="component" value="Unassembled WGS sequence"/>
</dbReference>
<evidence type="ECO:0000313" key="3">
    <source>
        <dbReference type="Proteomes" id="UP000317646"/>
    </source>
</evidence>
<comment type="caution">
    <text evidence="2">The sequence shown here is derived from an EMBL/GenBank/DDBJ whole genome shotgun (WGS) entry which is preliminary data.</text>
</comment>
<reference evidence="2 3" key="1">
    <citation type="journal article" date="2019" name="Environ. Microbiol.">
        <title>Species interactions and distinct microbial communities in high Arctic permafrost affected cryosols are associated with the CH4 and CO2 gas fluxes.</title>
        <authorList>
            <person name="Altshuler I."/>
            <person name="Hamel J."/>
            <person name="Turney S."/>
            <person name="Magnuson E."/>
            <person name="Levesque R."/>
            <person name="Greer C."/>
            <person name="Whyte L.G."/>
        </authorList>
    </citation>
    <scope>NUCLEOTIDE SEQUENCE [LARGE SCALE GENOMIC DNA]</scope>
    <source>
        <strain evidence="2 3">S9.2P</strain>
    </source>
</reference>